<comment type="caution">
    <text evidence="3">The sequence shown here is derived from an EMBL/GenBank/DDBJ whole genome shotgun (WGS) entry which is preliminary data.</text>
</comment>
<feature type="domain" description="Uncharacterized GPI-anchored protein At5g19230-like" evidence="2">
    <location>
        <begin position="2"/>
        <end position="114"/>
    </location>
</feature>
<dbReference type="Pfam" id="PF25884">
    <property type="entry name" value="At5g19230"/>
    <property type="match status" value="1"/>
</dbReference>
<reference evidence="3" key="1">
    <citation type="submission" date="2023-07" db="EMBL/GenBank/DDBJ databases">
        <title>draft genome sequence of fig (Ficus carica).</title>
        <authorList>
            <person name="Takahashi T."/>
            <person name="Nishimura K."/>
        </authorList>
    </citation>
    <scope>NUCLEOTIDE SEQUENCE</scope>
</reference>
<protein>
    <recommendedName>
        <fullName evidence="2">Uncharacterized GPI-anchored protein At5g19230-like domain-containing protein</fullName>
    </recommendedName>
</protein>
<keyword evidence="1" id="KW-0812">Transmembrane</keyword>
<proteinExistence type="predicted"/>
<evidence type="ECO:0000259" key="2">
    <source>
        <dbReference type="Pfam" id="PF25884"/>
    </source>
</evidence>
<keyword evidence="4" id="KW-1185">Reference proteome</keyword>
<accession>A0AA88D480</accession>
<dbReference type="InterPro" id="IPR059083">
    <property type="entry name" value="At5g19230_dom"/>
</dbReference>
<name>A0AA88D480_FICCA</name>
<dbReference type="InterPro" id="IPR045285">
    <property type="entry name" value="At5g19230-like"/>
</dbReference>
<keyword evidence="1" id="KW-0472">Membrane</keyword>
<dbReference type="AlphaFoldDB" id="A0AA88D480"/>
<dbReference type="PANTHER" id="PTHR33976:SF2">
    <property type="entry name" value="GLYCOPROTEIN MEMBRANE GPI-ANCHORED"/>
    <property type="match status" value="1"/>
</dbReference>
<gene>
    <name evidence="3" type="ORF">TIFTF001_013013</name>
</gene>
<dbReference type="EMBL" id="BTGU01000017">
    <property type="protein sequence ID" value="GMN43825.1"/>
    <property type="molecule type" value="Genomic_DNA"/>
</dbReference>
<evidence type="ECO:0000313" key="3">
    <source>
        <dbReference type="EMBL" id="GMN43825.1"/>
    </source>
</evidence>
<sequence length="152" mass="16330">MNLSELEKSETASCLANEIADDIEDEPCSTADEFAGDPTRAVPRMVNFPKLLRKCDIDENTTVDGAILPVCVPNLITNLVLGNYTHSPYTKFVNDSKYSGAGVGSEEDWIILVLTTNKPSGSFSSAATSLASFGVVQVLVVSFFGLFLALLF</sequence>
<organism evidence="3 4">
    <name type="scientific">Ficus carica</name>
    <name type="common">Common fig</name>
    <dbReference type="NCBI Taxonomy" id="3494"/>
    <lineage>
        <taxon>Eukaryota</taxon>
        <taxon>Viridiplantae</taxon>
        <taxon>Streptophyta</taxon>
        <taxon>Embryophyta</taxon>
        <taxon>Tracheophyta</taxon>
        <taxon>Spermatophyta</taxon>
        <taxon>Magnoliopsida</taxon>
        <taxon>eudicotyledons</taxon>
        <taxon>Gunneridae</taxon>
        <taxon>Pentapetalae</taxon>
        <taxon>rosids</taxon>
        <taxon>fabids</taxon>
        <taxon>Rosales</taxon>
        <taxon>Moraceae</taxon>
        <taxon>Ficeae</taxon>
        <taxon>Ficus</taxon>
    </lineage>
</organism>
<keyword evidence="1" id="KW-1133">Transmembrane helix</keyword>
<dbReference type="Proteomes" id="UP001187192">
    <property type="component" value="Unassembled WGS sequence"/>
</dbReference>
<evidence type="ECO:0000256" key="1">
    <source>
        <dbReference type="SAM" id="Phobius"/>
    </source>
</evidence>
<dbReference type="PANTHER" id="PTHR33976">
    <property type="entry name" value="OS07G0645000 PROTEIN"/>
    <property type="match status" value="1"/>
</dbReference>
<feature type="transmembrane region" description="Helical" evidence="1">
    <location>
        <begin position="130"/>
        <end position="151"/>
    </location>
</feature>
<evidence type="ECO:0000313" key="4">
    <source>
        <dbReference type="Proteomes" id="UP001187192"/>
    </source>
</evidence>